<dbReference type="InterPro" id="IPR001775">
    <property type="entry name" value="GspD/PilQ"/>
</dbReference>
<dbReference type="PANTHER" id="PTHR30332:SF24">
    <property type="entry name" value="SECRETIN GSPD-RELATED"/>
    <property type="match status" value="1"/>
</dbReference>
<evidence type="ECO:0000256" key="2">
    <source>
        <dbReference type="ARBA" id="ARBA00022692"/>
    </source>
</evidence>
<dbReference type="InterPro" id="IPR049371">
    <property type="entry name" value="GspD-like_N0"/>
</dbReference>
<dbReference type="InterPro" id="IPR050810">
    <property type="entry name" value="Bact_Secretion_Sys_Channel"/>
</dbReference>
<dbReference type="Pfam" id="PF00263">
    <property type="entry name" value="Secretin"/>
    <property type="match status" value="1"/>
</dbReference>
<dbReference type="GO" id="GO:0009279">
    <property type="term" value="C:cell outer membrane"/>
    <property type="evidence" value="ECO:0007669"/>
    <property type="project" value="UniProtKB-SubCell"/>
</dbReference>
<organism evidence="11 12">
    <name type="scientific">Vibrio cidicii</name>
    <dbReference type="NCBI Taxonomy" id="1763883"/>
    <lineage>
        <taxon>Bacteria</taxon>
        <taxon>Pseudomonadati</taxon>
        <taxon>Pseudomonadota</taxon>
        <taxon>Gammaproteobacteria</taxon>
        <taxon>Vibrionales</taxon>
        <taxon>Vibrionaceae</taxon>
        <taxon>Vibrio</taxon>
    </lineage>
</organism>
<comment type="subcellular location">
    <subcellularLocation>
        <location evidence="6">Cell outer membrane</location>
    </subcellularLocation>
    <subcellularLocation>
        <location evidence="1">Membrane</location>
    </subcellularLocation>
</comment>
<dbReference type="PRINTS" id="PR00811">
    <property type="entry name" value="BCTERIALGSPD"/>
</dbReference>
<dbReference type="PRINTS" id="PR01032">
    <property type="entry name" value="PHAGEIV"/>
</dbReference>
<comment type="similarity">
    <text evidence="5">Belongs to the bacterial secretin family.</text>
</comment>
<keyword evidence="3 7" id="KW-0732">Signal</keyword>
<dbReference type="PANTHER" id="PTHR30332">
    <property type="entry name" value="PROBABLE GENERAL SECRETION PATHWAY PROTEIN D"/>
    <property type="match status" value="1"/>
</dbReference>
<comment type="caution">
    <text evidence="11">The sequence shown here is derived from an EMBL/GenBank/DDBJ whole genome shotgun (WGS) entry which is preliminary data.</text>
</comment>
<name>A0A151KTW1_9VIBR</name>
<evidence type="ECO:0000259" key="10">
    <source>
        <dbReference type="Pfam" id="PF21305"/>
    </source>
</evidence>
<gene>
    <name evidence="11" type="ORF">ATY37_06515</name>
</gene>
<evidence type="ECO:0000313" key="12">
    <source>
        <dbReference type="Proteomes" id="UP000075346"/>
    </source>
</evidence>
<dbReference type="GO" id="GO:0015627">
    <property type="term" value="C:type II protein secretion system complex"/>
    <property type="evidence" value="ECO:0007669"/>
    <property type="project" value="TreeGrafter"/>
</dbReference>
<dbReference type="Pfam" id="PF21305">
    <property type="entry name" value="type_II_gspD_N0"/>
    <property type="match status" value="1"/>
</dbReference>
<dbReference type="EMBL" id="LOBR01000110">
    <property type="protein sequence ID" value="KYN81836.1"/>
    <property type="molecule type" value="Genomic_DNA"/>
</dbReference>
<feature type="signal peptide" evidence="7">
    <location>
        <begin position="1"/>
        <end position="25"/>
    </location>
</feature>
<feature type="domain" description="NolW-like" evidence="9">
    <location>
        <begin position="115"/>
        <end position="187"/>
    </location>
</feature>
<evidence type="ECO:0000256" key="6">
    <source>
        <dbReference type="RuleBase" id="RU004004"/>
    </source>
</evidence>
<feature type="domain" description="Type II/III secretion system secretin-like" evidence="8">
    <location>
        <begin position="246"/>
        <end position="405"/>
    </location>
</feature>
<accession>A0A151KTW1</accession>
<protein>
    <submittedName>
        <fullName evidence="11">Type II secretory pathway protein</fullName>
    </submittedName>
</protein>
<dbReference type="Proteomes" id="UP000075346">
    <property type="component" value="Unassembled WGS sequence"/>
</dbReference>
<evidence type="ECO:0000313" key="11">
    <source>
        <dbReference type="EMBL" id="KYN81836.1"/>
    </source>
</evidence>
<dbReference type="GO" id="GO:0009306">
    <property type="term" value="P:protein secretion"/>
    <property type="evidence" value="ECO:0007669"/>
    <property type="project" value="InterPro"/>
</dbReference>
<evidence type="ECO:0000256" key="3">
    <source>
        <dbReference type="ARBA" id="ARBA00022729"/>
    </source>
</evidence>
<evidence type="ECO:0000256" key="5">
    <source>
        <dbReference type="RuleBase" id="RU004003"/>
    </source>
</evidence>
<keyword evidence="4" id="KW-0472">Membrane</keyword>
<evidence type="ECO:0000259" key="8">
    <source>
        <dbReference type="Pfam" id="PF00263"/>
    </source>
</evidence>
<evidence type="ECO:0000256" key="7">
    <source>
        <dbReference type="SAM" id="SignalP"/>
    </source>
</evidence>
<evidence type="ECO:0000259" key="9">
    <source>
        <dbReference type="Pfam" id="PF03958"/>
    </source>
</evidence>
<dbReference type="Gene3D" id="3.30.1370.120">
    <property type="match status" value="1"/>
</dbReference>
<keyword evidence="6" id="KW-0813">Transport</keyword>
<keyword evidence="2" id="KW-0812">Transmembrane</keyword>
<feature type="chain" id="PRO_5007583615" evidence="7">
    <location>
        <begin position="26"/>
        <end position="405"/>
    </location>
</feature>
<reference evidence="12" key="1">
    <citation type="submission" date="2015-12" db="EMBL/GenBank/DDBJ databases">
        <authorList>
            <person name="Shamseldin A."/>
            <person name="Moawad H."/>
            <person name="Abd El-Rahim W.M."/>
            <person name="Sadowsky M.J."/>
        </authorList>
    </citation>
    <scope>NUCLEOTIDE SEQUENCE [LARGE SCALE GENOMIC DNA]</scope>
    <source>
        <strain evidence="12">2538-88</strain>
    </source>
</reference>
<evidence type="ECO:0000256" key="4">
    <source>
        <dbReference type="ARBA" id="ARBA00023136"/>
    </source>
</evidence>
<dbReference type="InterPro" id="IPR004846">
    <property type="entry name" value="T2SS/T3SS_dom"/>
</dbReference>
<proteinExistence type="inferred from homology"/>
<dbReference type="InterPro" id="IPR038591">
    <property type="entry name" value="NolW-like_sf"/>
</dbReference>
<feature type="domain" description="GspD-like N0" evidence="10">
    <location>
        <begin position="34"/>
        <end position="97"/>
    </location>
</feature>
<dbReference type="Gene3D" id="3.55.50.30">
    <property type="match status" value="1"/>
</dbReference>
<dbReference type="Pfam" id="PF03958">
    <property type="entry name" value="Secretin_N"/>
    <property type="match status" value="1"/>
</dbReference>
<sequence length="405" mass="44243">MQQARAFSLVSLLFLSLLLSFSTLADEPAVFESKDTPIADFVSWFSRQTGQIVVLGSGVSGTVSFTAPTLEPSEYAAFFISVLNAHGYKLEGDKGLYTVSIDNEKVIEIEPAYPRLYRLKNVRNTRVVDLMASMLKATQTQSLETSPINNYNVEVLPTTNAIIVTGTVSQLEKIELLIEGIDRPQRQVFIEAVITETELGDSEDIGVNMEAAFKSAGFVTQPAAINKLKDNLLIFDDGDFSALVKAVSTTKNTELLSRPNMIIMDRERGYLTVGQNVPFITSKQQTDGGSTIQQIERKDVGVSLEVVPHVMENFVILEINQESSSVTDSAAAADIITNKRTLKTVVKVRDSQTIALGGLISTEQRDSVSGVPVLMDIPLLGALFRSEGTESVKKELKVVIKTTIL</sequence>
<dbReference type="AlphaFoldDB" id="A0A151KTW1"/>
<evidence type="ECO:0000256" key="1">
    <source>
        <dbReference type="ARBA" id="ARBA00004370"/>
    </source>
</evidence>
<dbReference type="InterPro" id="IPR005644">
    <property type="entry name" value="NolW-like"/>
</dbReference>